<dbReference type="EMBL" id="MT141374">
    <property type="protein sequence ID" value="QJA59544.1"/>
    <property type="molecule type" value="Genomic_DNA"/>
</dbReference>
<dbReference type="EMBL" id="MT142173">
    <property type="protein sequence ID" value="QJA75594.1"/>
    <property type="molecule type" value="Genomic_DNA"/>
</dbReference>
<sequence>MAGGEVKFKHFENNDAEALMEDIQEWVNGETPNVTWVSEFHVVVKGNTFHSFVKYIEEQN</sequence>
<evidence type="ECO:0000313" key="2">
    <source>
        <dbReference type="EMBL" id="QJA75594.1"/>
    </source>
</evidence>
<gene>
    <name evidence="2" type="ORF">MM415A01743_0006</name>
    <name evidence="1" type="ORF">MM415B01269_0014</name>
</gene>
<reference evidence="1" key="1">
    <citation type="submission" date="2020-03" db="EMBL/GenBank/DDBJ databases">
        <title>The deep terrestrial virosphere.</title>
        <authorList>
            <person name="Holmfeldt K."/>
            <person name="Nilsson E."/>
            <person name="Simone D."/>
            <person name="Lopez-Fernandez M."/>
            <person name="Wu X."/>
            <person name="de Brujin I."/>
            <person name="Lundin D."/>
            <person name="Andersson A."/>
            <person name="Bertilsson S."/>
            <person name="Dopson M."/>
        </authorList>
    </citation>
    <scope>NUCLEOTIDE SEQUENCE</scope>
    <source>
        <strain evidence="2">MM415A01743</strain>
        <strain evidence="1">MM415B01269</strain>
    </source>
</reference>
<evidence type="ECO:0000313" key="1">
    <source>
        <dbReference type="EMBL" id="QJA59544.1"/>
    </source>
</evidence>
<dbReference type="AlphaFoldDB" id="A0A6M3IQJ3"/>
<name>A0A6M3IQJ3_9ZZZZ</name>
<accession>A0A6M3IQJ3</accession>
<protein>
    <submittedName>
        <fullName evidence="1">Uncharacterized protein</fullName>
    </submittedName>
</protein>
<organism evidence="1">
    <name type="scientific">viral metagenome</name>
    <dbReference type="NCBI Taxonomy" id="1070528"/>
    <lineage>
        <taxon>unclassified sequences</taxon>
        <taxon>metagenomes</taxon>
        <taxon>organismal metagenomes</taxon>
    </lineage>
</organism>
<proteinExistence type="predicted"/>